<dbReference type="Pfam" id="PF07691">
    <property type="entry name" value="PA14"/>
    <property type="match status" value="1"/>
</dbReference>
<evidence type="ECO:0000259" key="2">
    <source>
        <dbReference type="PROSITE" id="PS51820"/>
    </source>
</evidence>
<dbReference type="SUPFAM" id="SSF56988">
    <property type="entry name" value="Anthrax protective antigen"/>
    <property type="match status" value="1"/>
</dbReference>
<dbReference type="InterPro" id="IPR037524">
    <property type="entry name" value="PA14/GLEYA"/>
</dbReference>
<feature type="signal peptide" evidence="1">
    <location>
        <begin position="1"/>
        <end position="27"/>
    </location>
</feature>
<protein>
    <submittedName>
        <fullName evidence="3">Arylsulfatase</fullName>
    </submittedName>
</protein>
<evidence type="ECO:0000256" key="1">
    <source>
        <dbReference type="SAM" id="SignalP"/>
    </source>
</evidence>
<feature type="chain" id="PRO_5047360107" evidence="1">
    <location>
        <begin position="28"/>
        <end position="702"/>
    </location>
</feature>
<dbReference type="SUPFAM" id="SSF53649">
    <property type="entry name" value="Alkaline phosphatase-like"/>
    <property type="match status" value="1"/>
</dbReference>
<accession>A0ABP9C0A9</accession>
<name>A0ABP9C0A9_9SPHI</name>
<dbReference type="PROSITE" id="PS51820">
    <property type="entry name" value="PA14"/>
    <property type="match status" value="1"/>
</dbReference>
<dbReference type="EMBL" id="BAABIQ010000043">
    <property type="protein sequence ID" value="GAA4803109.1"/>
    <property type="molecule type" value="Genomic_DNA"/>
</dbReference>
<dbReference type="InterPro" id="IPR000917">
    <property type="entry name" value="Sulfatase_N"/>
</dbReference>
<feature type="domain" description="PA14" evidence="2">
    <location>
        <begin position="563"/>
        <end position="699"/>
    </location>
</feature>
<comment type="caution">
    <text evidence="3">The sequence shown here is derived from an EMBL/GenBank/DDBJ whole genome shotgun (WGS) entry which is preliminary data.</text>
</comment>
<evidence type="ECO:0000313" key="4">
    <source>
        <dbReference type="Proteomes" id="UP001501411"/>
    </source>
</evidence>
<dbReference type="SMART" id="SM00758">
    <property type="entry name" value="PA14"/>
    <property type="match status" value="1"/>
</dbReference>
<proteinExistence type="predicted"/>
<evidence type="ECO:0000313" key="3">
    <source>
        <dbReference type="EMBL" id="GAA4803109.1"/>
    </source>
</evidence>
<dbReference type="CDD" id="cd16145">
    <property type="entry name" value="ARS_like"/>
    <property type="match status" value="1"/>
</dbReference>
<organism evidence="3 4">
    <name type="scientific">Olivibacter ginsenosidimutans</name>
    <dbReference type="NCBI Taxonomy" id="1176537"/>
    <lineage>
        <taxon>Bacteria</taxon>
        <taxon>Pseudomonadati</taxon>
        <taxon>Bacteroidota</taxon>
        <taxon>Sphingobacteriia</taxon>
        <taxon>Sphingobacteriales</taxon>
        <taxon>Sphingobacteriaceae</taxon>
        <taxon>Olivibacter</taxon>
    </lineage>
</organism>
<dbReference type="InterPro" id="IPR052701">
    <property type="entry name" value="GAG_Ulvan_Degrading_Sulfatases"/>
</dbReference>
<dbReference type="PANTHER" id="PTHR43751:SF3">
    <property type="entry name" value="SULFATASE N-TERMINAL DOMAIN-CONTAINING PROTEIN"/>
    <property type="match status" value="1"/>
</dbReference>
<dbReference type="Gene3D" id="3.40.720.10">
    <property type="entry name" value="Alkaline Phosphatase, subunit A"/>
    <property type="match status" value="1"/>
</dbReference>
<dbReference type="InterPro" id="IPR017850">
    <property type="entry name" value="Alkaline_phosphatase_core_sf"/>
</dbReference>
<keyword evidence="4" id="KW-1185">Reference proteome</keyword>
<dbReference type="Proteomes" id="UP001501411">
    <property type="component" value="Unassembled WGS sequence"/>
</dbReference>
<reference evidence="4" key="1">
    <citation type="journal article" date="2019" name="Int. J. Syst. Evol. Microbiol.">
        <title>The Global Catalogue of Microorganisms (GCM) 10K type strain sequencing project: providing services to taxonomists for standard genome sequencing and annotation.</title>
        <authorList>
            <consortium name="The Broad Institute Genomics Platform"/>
            <consortium name="The Broad Institute Genome Sequencing Center for Infectious Disease"/>
            <person name="Wu L."/>
            <person name="Ma J."/>
        </authorList>
    </citation>
    <scope>NUCLEOTIDE SEQUENCE [LARGE SCALE GENOMIC DNA]</scope>
    <source>
        <strain evidence="4">JCM 18200</strain>
    </source>
</reference>
<gene>
    <name evidence="3" type="ORF">GCM10023231_35100</name>
</gene>
<dbReference type="PANTHER" id="PTHR43751">
    <property type="entry name" value="SULFATASE"/>
    <property type="match status" value="1"/>
</dbReference>
<sequence length="702" mass="78948">MINYMMNKKSFWLIVLFALLMSNRQYANARQSNTPKKPNIIFILTDDLGYGDLGVFYQQRRAKANNKSEPWMFTPNLDRLAAEGAQFTHQYSAAPVCAPSRASLMLGQSQGHANVRDNQFDKALEDNYTMACVLRQAGYATAIVGKWGLQGAKKWEKDGDSWPAHPLNRGFDYFFGYMRHSDGHEHYPKEGLYRESKEVWDGRKNITDQLDKCYTADLWTAAAKKWIIEHERHAGDQPFFLYLAYDTPHAVLELPTQAYPKGGGLNGGLQWIGEPGHMINTASGTPDSWTHPDYAQAVYDDDHDPATPGVAWPRVYQRYATAVRRVDSGVGDIMTLLKDLQLDSNTLIVFTSDNGPSIESYLPKNYAPNHPTFFNSFGPFDGIKRDSWEGGVRMPSIIRWPEQIAQGKVVTMPSTLYDWLPTFTEAAGLPAPARVDGVSLLPVLTGKGKQQESLVYSEYYEGGTTPSFKEFDPQHRNRRRNQMQLIRMGNYVGVRYDIQSADDDFELYDVVNDPQQTKNLAVGGHMADLQGQMKEKVLQVRRPDTAARRPYDDALVPAIDKQQAAPGLAWKAYTNTAPWISQVSNLFVTAKGEAANLDAGLTAGKELIVLEGYLKIPTDGTYHFYLDSPGKSILRLHQALLIDEDYGYKSGDVRQASVRLKAGLHPFTYYYQPTAGTGTGIHWQWEGPHIAKQDIPAEVFYH</sequence>
<dbReference type="Gene3D" id="2.60.120.380">
    <property type="match status" value="1"/>
</dbReference>
<keyword evidence="1" id="KW-0732">Signal</keyword>
<dbReference type="InterPro" id="IPR011658">
    <property type="entry name" value="PA14_dom"/>
</dbReference>
<dbReference type="Pfam" id="PF00884">
    <property type="entry name" value="Sulfatase"/>
    <property type="match status" value="1"/>
</dbReference>